<feature type="signal peptide" evidence="1">
    <location>
        <begin position="1"/>
        <end position="21"/>
    </location>
</feature>
<keyword evidence="4" id="KW-1185">Reference proteome</keyword>
<name>G8R892_OWEHD</name>
<dbReference type="Pfam" id="PF16130">
    <property type="entry name" value="DUF4842"/>
    <property type="match status" value="1"/>
</dbReference>
<dbReference type="eggNOG" id="COG3391">
    <property type="taxonomic scope" value="Bacteria"/>
</dbReference>
<accession>G8R892</accession>
<dbReference type="STRING" id="926562.Oweho_1464"/>
<feature type="chain" id="PRO_5003514462" description="DUF4842 domain-containing protein" evidence="1">
    <location>
        <begin position="22"/>
        <end position="461"/>
    </location>
</feature>
<dbReference type="AlphaFoldDB" id="G8R892"/>
<proteinExistence type="predicted"/>
<gene>
    <name evidence="3" type="ordered locus">Oweho_1464</name>
</gene>
<evidence type="ECO:0000313" key="3">
    <source>
        <dbReference type="EMBL" id="AEV32460.1"/>
    </source>
</evidence>
<evidence type="ECO:0000256" key="1">
    <source>
        <dbReference type="SAM" id="SignalP"/>
    </source>
</evidence>
<dbReference type="InterPro" id="IPR031025">
    <property type="entry name" value="LruC_dom"/>
</dbReference>
<sequence length="461" mass="49199">MKAKMIYIGLLALVFGGISNAQFSHDFSSTSNLNPFSTPYYTSNSGCFMVGNGSVYDANLDGVLPDLSYLQMMMPVMQLNTGYVITIELTAASSNSVDAYLVTPGGSFNHIQTVHFTGSSQRQTITVHSGAASGFYRPHIVIRNLIGGGTLVLHSINITNATYTAPSTGCNVSTVAPCADTDSDGVCDDVDDYPNDPTKAYSSVVPSTTFMYEDLFPAYGDFDFNDLVVSAKREAITDADNDLRYLVIEAQVKAAGGSIAQGWGLELNGINPSDVVSVNGSDVSGNVMMLGANGTENGQTHAVIPVFDNVNKVITWGGGSFFNTVAGDPVGTGDIITVTIEFAKNSNLALADLNYNFFSFRTTDRSHEIHEIGMAPTSLADVSLFGTMADATNLNSGDTYVSVDGFPWAISTSATDYAVEKTDIVEAFLKFASWAQSGGNSYQDWHTNTTEGTYRNSAKIY</sequence>
<dbReference type="EMBL" id="CP003156">
    <property type="protein sequence ID" value="AEV32460.1"/>
    <property type="molecule type" value="Genomic_DNA"/>
</dbReference>
<evidence type="ECO:0000259" key="2">
    <source>
        <dbReference type="Pfam" id="PF16130"/>
    </source>
</evidence>
<evidence type="ECO:0000313" key="4">
    <source>
        <dbReference type="Proteomes" id="UP000005631"/>
    </source>
</evidence>
<feature type="domain" description="DUF4842" evidence="2">
    <location>
        <begin position="242"/>
        <end position="446"/>
    </location>
</feature>
<dbReference type="KEGG" id="oho:Oweho_1464"/>
<reference evidence="3 4" key="1">
    <citation type="journal article" date="2012" name="Stand. Genomic Sci.">
        <title>Genome sequence of the orange-pigmented seawater bacterium Owenweeksia hongkongensis type strain (UST20020801(T)).</title>
        <authorList>
            <person name="Riedel T."/>
            <person name="Held B."/>
            <person name="Nolan M."/>
            <person name="Lucas S."/>
            <person name="Lapidus A."/>
            <person name="Tice H."/>
            <person name="Del Rio T.G."/>
            <person name="Cheng J.F."/>
            <person name="Han C."/>
            <person name="Tapia R."/>
            <person name="Goodwin L.A."/>
            <person name="Pitluck S."/>
            <person name="Liolios K."/>
            <person name="Mavromatis K."/>
            <person name="Pagani I."/>
            <person name="Ivanova N."/>
            <person name="Mikhailova N."/>
            <person name="Pati A."/>
            <person name="Chen A."/>
            <person name="Palaniappan K."/>
            <person name="Rohde M."/>
            <person name="Tindall B.J."/>
            <person name="Detter J.C."/>
            <person name="Goker M."/>
            <person name="Woyke T."/>
            <person name="Bristow J."/>
            <person name="Eisen J.A."/>
            <person name="Markowitz V."/>
            <person name="Hugenholtz P."/>
            <person name="Klenk H.P."/>
            <person name="Kyrpides N.C."/>
        </authorList>
    </citation>
    <scope>NUCLEOTIDE SEQUENCE</scope>
    <source>
        <strain evidence="4">DSM 17368 / JCM 12287 / NRRL B-23963</strain>
    </source>
</reference>
<dbReference type="HOGENOM" id="CLU_587729_0_0_10"/>
<protein>
    <recommendedName>
        <fullName evidence="2">DUF4842 domain-containing protein</fullName>
    </recommendedName>
</protein>
<dbReference type="RefSeq" id="WP_014201816.1">
    <property type="nucleotide sequence ID" value="NC_016599.1"/>
</dbReference>
<keyword evidence="1" id="KW-0732">Signal</keyword>
<organism evidence="3 4">
    <name type="scientific">Owenweeksia hongkongensis (strain DSM 17368 / CIP 108786 / JCM 12287 / NRRL B-23963 / UST20020801)</name>
    <dbReference type="NCBI Taxonomy" id="926562"/>
    <lineage>
        <taxon>Bacteria</taxon>
        <taxon>Pseudomonadati</taxon>
        <taxon>Bacteroidota</taxon>
        <taxon>Flavobacteriia</taxon>
        <taxon>Flavobacteriales</taxon>
        <taxon>Owenweeksiaceae</taxon>
        <taxon>Owenweeksia</taxon>
    </lineage>
</organism>
<dbReference type="Proteomes" id="UP000005631">
    <property type="component" value="Chromosome"/>
</dbReference>
<dbReference type="InterPro" id="IPR032295">
    <property type="entry name" value="DUF4842"/>
</dbReference>
<dbReference type="NCBIfam" id="TIGR04456">
    <property type="entry name" value="LruC_dom"/>
    <property type="match status" value="1"/>
</dbReference>